<dbReference type="GO" id="GO:0005737">
    <property type="term" value="C:cytoplasm"/>
    <property type="evidence" value="ECO:0007669"/>
    <property type="project" value="TreeGrafter"/>
</dbReference>
<reference evidence="1 2" key="1">
    <citation type="journal article" date="2015" name="Genome Announc.">
        <title>Expanding the biotechnology potential of lactobacilli through comparative genomics of 213 strains and associated genera.</title>
        <authorList>
            <person name="Sun Z."/>
            <person name="Harris H.M."/>
            <person name="McCann A."/>
            <person name="Guo C."/>
            <person name="Argimon S."/>
            <person name="Zhang W."/>
            <person name="Yang X."/>
            <person name="Jeffery I.B."/>
            <person name="Cooney J.C."/>
            <person name="Kagawa T.F."/>
            <person name="Liu W."/>
            <person name="Song Y."/>
            <person name="Salvetti E."/>
            <person name="Wrobel A."/>
            <person name="Rasinkangas P."/>
            <person name="Parkhill J."/>
            <person name="Rea M.C."/>
            <person name="O'Sullivan O."/>
            <person name="Ritari J."/>
            <person name="Douillard F.P."/>
            <person name="Paul Ross R."/>
            <person name="Yang R."/>
            <person name="Briner A.E."/>
            <person name="Felis G.E."/>
            <person name="de Vos W.M."/>
            <person name="Barrangou R."/>
            <person name="Klaenhammer T.R."/>
            <person name="Caufield P.W."/>
            <person name="Cui Y."/>
            <person name="Zhang H."/>
            <person name="O'Toole P.W."/>
        </authorList>
    </citation>
    <scope>NUCLEOTIDE SEQUENCE [LARGE SCALE GENOMIC DNA]</scope>
    <source>
        <strain evidence="1 2">NBRC 103219</strain>
    </source>
</reference>
<dbReference type="STRING" id="449659.IV66_GL001004"/>
<dbReference type="PANTHER" id="PTHR43544">
    <property type="entry name" value="SHORT-CHAIN DEHYDROGENASE/REDUCTASE"/>
    <property type="match status" value="1"/>
</dbReference>
<dbReference type="InterPro" id="IPR051468">
    <property type="entry name" value="Fungal_SecMetab_SDRs"/>
</dbReference>
<dbReference type="RefSeq" id="WP_017868448.1">
    <property type="nucleotide sequence ID" value="NZ_BJYB01000008.1"/>
</dbReference>
<dbReference type="EMBL" id="JQCN01000070">
    <property type="protein sequence ID" value="KRN95561.1"/>
    <property type="molecule type" value="Genomic_DNA"/>
</dbReference>
<dbReference type="Proteomes" id="UP000051886">
    <property type="component" value="Unassembled WGS sequence"/>
</dbReference>
<sequence>MIDKFLITGANRGIGFEMSKQLGLSNYFVVLGARSLDKGKDACAQLVQAGVPAERLDVVRLDLDDTNSISAAFKQVKQKHPDLNYLINNAGIAGQMDKPALETTAADYRQTLETNFFGTLAVIQNFLPLLQQNHGKIAAITGPFSATKWYNPAAYRVSKITLNALLQTLAVDISNQKLPLSVFGIFPGGVSTEINGYRQGSYMKDVATAAHDILKVVLDGQDHNGQIIGADGQVLSGISD</sequence>
<proteinExistence type="predicted"/>
<dbReference type="AlphaFoldDB" id="A0A0R2L177"/>
<evidence type="ECO:0000313" key="1">
    <source>
        <dbReference type="EMBL" id="KRN95561.1"/>
    </source>
</evidence>
<comment type="caution">
    <text evidence="1">The sequence shown here is derived from an EMBL/GenBank/DDBJ whole genome shotgun (WGS) entry which is preliminary data.</text>
</comment>
<gene>
    <name evidence="1" type="ORF">IV66_GL001004</name>
</gene>
<name>A0A0R2L177_9LACO</name>
<dbReference type="PANTHER" id="PTHR43544:SF32">
    <property type="entry name" value="CHAIN DEHYDROGENASE, PUTATIVE (AFU_ORTHOLOGUE AFUA_5G01530)-RELATED"/>
    <property type="match status" value="1"/>
</dbReference>
<dbReference type="GO" id="GO:0019748">
    <property type="term" value="P:secondary metabolic process"/>
    <property type="evidence" value="ECO:0007669"/>
    <property type="project" value="TreeGrafter"/>
</dbReference>
<dbReference type="InterPro" id="IPR002347">
    <property type="entry name" value="SDR_fam"/>
</dbReference>
<dbReference type="InterPro" id="IPR036291">
    <property type="entry name" value="NAD(P)-bd_dom_sf"/>
</dbReference>
<evidence type="ECO:0000313" key="2">
    <source>
        <dbReference type="Proteomes" id="UP000051886"/>
    </source>
</evidence>
<dbReference type="SUPFAM" id="SSF51735">
    <property type="entry name" value="NAD(P)-binding Rossmann-fold domains"/>
    <property type="match status" value="1"/>
</dbReference>
<accession>A0A0R2L177</accession>
<dbReference type="OrthoDB" id="5786478at2"/>
<dbReference type="GO" id="GO:0016491">
    <property type="term" value="F:oxidoreductase activity"/>
    <property type="evidence" value="ECO:0007669"/>
    <property type="project" value="TreeGrafter"/>
</dbReference>
<dbReference type="PATRIC" id="fig|449659.4.peg.1011"/>
<organism evidence="1 2">
    <name type="scientific">Ligilactobacillus pobuzihii</name>
    <dbReference type="NCBI Taxonomy" id="449659"/>
    <lineage>
        <taxon>Bacteria</taxon>
        <taxon>Bacillati</taxon>
        <taxon>Bacillota</taxon>
        <taxon>Bacilli</taxon>
        <taxon>Lactobacillales</taxon>
        <taxon>Lactobacillaceae</taxon>
        <taxon>Ligilactobacillus</taxon>
    </lineage>
</organism>
<keyword evidence="2" id="KW-1185">Reference proteome</keyword>
<protein>
    <submittedName>
        <fullName evidence="1">Short-chain dehydrogenase reductase SDR</fullName>
    </submittedName>
</protein>
<dbReference type="PRINTS" id="PR00081">
    <property type="entry name" value="GDHRDH"/>
</dbReference>
<dbReference type="Gene3D" id="3.40.50.720">
    <property type="entry name" value="NAD(P)-binding Rossmann-like Domain"/>
    <property type="match status" value="1"/>
</dbReference>
<dbReference type="Pfam" id="PF00106">
    <property type="entry name" value="adh_short"/>
    <property type="match status" value="1"/>
</dbReference>